<sequence length="297" mass="32690">MALITISGYPVSGKSTRSSQLSKYLEGKISEELYIGPFKSVTIVSDHSLGLSPTVYNDSTSEKPARGTIFTNLQRQLSVDSIVILDSLNYIKGFRYQIYCAAREIRLRTCTIHVVAPSELCQKWNSLRPIEEAYSKSTLENLIMRYEEPSSMVRWDAPLFTVLWSDNDIPGAQIWEAITSGNLKPPNAGTLSVAKAPTDALHVLEQTTNTMCSMIVAASSSQPEGGATSIIIGEAKVLVGLPPRIVTVSEMQRVKRQFVAIHKKAITLGTTERGGVHFGEANIARKFAEYIAEHIQQ</sequence>
<keyword evidence="1" id="KW-0547">Nucleotide-binding</keyword>
<dbReference type="Proteomes" id="UP000807306">
    <property type="component" value="Unassembled WGS sequence"/>
</dbReference>
<organism evidence="4 5">
    <name type="scientific">Crepidotus variabilis</name>
    <dbReference type="NCBI Taxonomy" id="179855"/>
    <lineage>
        <taxon>Eukaryota</taxon>
        <taxon>Fungi</taxon>
        <taxon>Dikarya</taxon>
        <taxon>Basidiomycota</taxon>
        <taxon>Agaricomycotina</taxon>
        <taxon>Agaricomycetes</taxon>
        <taxon>Agaricomycetidae</taxon>
        <taxon>Agaricales</taxon>
        <taxon>Agaricineae</taxon>
        <taxon>Crepidotaceae</taxon>
        <taxon>Crepidotus</taxon>
    </lineage>
</organism>
<dbReference type="OrthoDB" id="9972657at2759"/>
<keyword evidence="5" id="KW-1185">Reference proteome</keyword>
<proteinExistence type="inferred from homology"/>
<comment type="similarity">
    <text evidence="3">Belongs to the KTI12 family.</text>
</comment>
<comment type="caution">
    <text evidence="4">The sequence shown here is derived from an EMBL/GenBank/DDBJ whole genome shotgun (WGS) entry which is preliminary data.</text>
</comment>
<dbReference type="AlphaFoldDB" id="A0A9P6EML4"/>
<evidence type="ECO:0000313" key="4">
    <source>
        <dbReference type="EMBL" id="KAF9531582.1"/>
    </source>
</evidence>
<dbReference type="Pfam" id="PF08433">
    <property type="entry name" value="KTI12"/>
    <property type="match status" value="1"/>
</dbReference>
<dbReference type="InterPro" id="IPR027417">
    <property type="entry name" value="P-loop_NTPase"/>
</dbReference>
<evidence type="ECO:0000256" key="3">
    <source>
        <dbReference type="ARBA" id="ARBA00025768"/>
    </source>
</evidence>
<dbReference type="GO" id="GO:0005524">
    <property type="term" value="F:ATP binding"/>
    <property type="evidence" value="ECO:0007669"/>
    <property type="project" value="UniProtKB-KW"/>
</dbReference>
<dbReference type="InterPro" id="IPR013641">
    <property type="entry name" value="KTI12/PSTK"/>
</dbReference>
<protein>
    <submittedName>
        <fullName evidence="4">Chromatin associated protein KTI12</fullName>
    </submittedName>
</protein>
<evidence type="ECO:0000256" key="2">
    <source>
        <dbReference type="ARBA" id="ARBA00022840"/>
    </source>
</evidence>
<dbReference type="PANTHER" id="PTHR12435">
    <property type="match status" value="1"/>
</dbReference>
<accession>A0A9P6EML4</accession>
<gene>
    <name evidence="4" type="ORF">CPB83DRAFT_867959</name>
</gene>
<dbReference type="EMBL" id="MU157834">
    <property type="protein sequence ID" value="KAF9531582.1"/>
    <property type="molecule type" value="Genomic_DNA"/>
</dbReference>
<name>A0A9P6EML4_9AGAR</name>
<dbReference type="Gene3D" id="3.40.50.300">
    <property type="entry name" value="P-loop containing nucleotide triphosphate hydrolases"/>
    <property type="match status" value="1"/>
</dbReference>
<evidence type="ECO:0000256" key="1">
    <source>
        <dbReference type="ARBA" id="ARBA00022741"/>
    </source>
</evidence>
<evidence type="ECO:0000313" key="5">
    <source>
        <dbReference type="Proteomes" id="UP000807306"/>
    </source>
</evidence>
<dbReference type="SUPFAM" id="SSF52540">
    <property type="entry name" value="P-loop containing nucleoside triphosphate hydrolases"/>
    <property type="match status" value="1"/>
</dbReference>
<reference evidence="4" key="1">
    <citation type="submission" date="2020-11" db="EMBL/GenBank/DDBJ databases">
        <authorList>
            <consortium name="DOE Joint Genome Institute"/>
            <person name="Ahrendt S."/>
            <person name="Riley R."/>
            <person name="Andreopoulos W."/>
            <person name="Labutti K."/>
            <person name="Pangilinan J."/>
            <person name="Ruiz-Duenas F.J."/>
            <person name="Barrasa J.M."/>
            <person name="Sanchez-Garcia M."/>
            <person name="Camarero S."/>
            <person name="Miyauchi S."/>
            <person name="Serrano A."/>
            <person name="Linde D."/>
            <person name="Babiker R."/>
            <person name="Drula E."/>
            <person name="Ayuso-Fernandez I."/>
            <person name="Pacheco R."/>
            <person name="Padilla G."/>
            <person name="Ferreira P."/>
            <person name="Barriuso J."/>
            <person name="Kellner H."/>
            <person name="Castanera R."/>
            <person name="Alfaro M."/>
            <person name="Ramirez L."/>
            <person name="Pisabarro A.G."/>
            <person name="Kuo A."/>
            <person name="Tritt A."/>
            <person name="Lipzen A."/>
            <person name="He G."/>
            <person name="Yan M."/>
            <person name="Ng V."/>
            <person name="Cullen D."/>
            <person name="Martin F."/>
            <person name="Rosso M.-N."/>
            <person name="Henrissat B."/>
            <person name="Hibbett D."/>
            <person name="Martinez A.T."/>
            <person name="Grigoriev I.V."/>
        </authorList>
    </citation>
    <scope>NUCLEOTIDE SEQUENCE</scope>
    <source>
        <strain evidence="4">CBS 506.95</strain>
    </source>
</reference>
<keyword evidence="2" id="KW-0067">ATP-binding</keyword>